<proteinExistence type="inferred from homology"/>
<dbReference type="EMBL" id="CP104214">
    <property type="protein sequence ID" value="UWX70878.1"/>
    <property type="molecule type" value="Genomic_DNA"/>
</dbReference>
<dbReference type="GO" id="GO:0006351">
    <property type="term" value="P:DNA-templated transcription"/>
    <property type="evidence" value="ECO:0007669"/>
    <property type="project" value="TreeGrafter"/>
</dbReference>
<evidence type="ECO:0000313" key="3">
    <source>
        <dbReference type="EMBL" id="UWX70878.1"/>
    </source>
</evidence>
<dbReference type="GO" id="GO:0043565">
    <property type="term" value="F:sequence-specific DNA binding"/>
    <property type="evidence" value="ECO:0007669"/>
    <property type="project" value="TreeGrafter"/>
</dbReference>
<organism evidence="3 4">
    <name type="scientific">Burkholderia gladioli</name>
    <name type="common">Pseudomonas marginata</name>
    <name type="synonym">Phytomonas marginata</name>
    <dbReference type="NCBI Taxonomy" id="28095"/>
    <lineage>
        <taxon>Bacteria</taxon>
        <taxon>Pseudomonadati</taxon>
        <taxon>Pseudomonadota</taxon>
        <taxon>Betaproteobacteria</taxon>
        <taxon>Burkholderiales</taxon>
        <taxon>Burkholderiaceae</taxon>
        <taxon>Burkholderia</taxon>
    </lineage>
</organism>
<dbReference type="PANTHER" id="PTHR30537">
    <property type="entry name" value="HTH-TYPE TRANSCRIPTIONAL REGULATOR"/>
    <property type="match status" value="1"/>
</dbReference>
<accession>A0AB38TR28</accession>
<dbReference type="InterPro" id="IPR005119">
    <property type="entry name" value="LysR_subst-bd"/>
</dbReference>
<dbReference type="PANTHER" id="PTHR30537:SF72">
    <property type="entry name" value="LYSR FAMILY TRANSCRIPTIONAL REGULATOR"/>
    <property type="match status" value="1"/>
</dbReference>
<dbReference type="Gene3D" id="3.40.190.290">
    <property type="match status" value="1"/>
</dbReference>
<comment type="similarity">
    <text evidence="1">Belongs to the LysR transcriptional regulatory family.</text>
</comment>
<evidence type="ECO:0000313" key="4">
    <source>
        <dbReference type="Proteomes" id="UP001059745"/>
    </source>
</evidence>
<dbReference type="RefSeq" id="WP_241163486.1">
    <property type="nucleotide sequence ID" value="NZ_CP104214.1"/>
</dbReference>
<feature type="domain" description="LysR substrate-binding" evidence="2">
    <location>
        <begin position="4"/>
        <end position="119"/>
    </location>
</feature>
<evidence type="ECO:0000259" key="2">
    <source>
        <dbReference type="Pfam" id="PF03466"/>
    </source>
</evidence>
<gene>
    <name evidence="3" type="ORF">NYZ96_03665</name>
</gene>
<dbReference type="InterPro" id="IPR058163">
    <property type="entry name" value="LysR-type_TF_proteobact-type"/>
</dbReference>
<dbReference type="GO" id="GO:0003700">
    <property type="term" value="F:DNA-binding transcription factor activity"/>
    <property type="evidence" value="ECO:0007669"/>
    <property type="project" value="TreeGrafter"/>
</dbReference>
<sequence>MLLRVGEPNTPTALAALRVTRLIDRASGRPWLFRGDTPFQTPAPVFVTDDVEAEIAATCAGLGFSQCAEYLVRPQLENGRLVRVLRRFEPQPWKLHVYRPQRGPVPRRIRVVFDALVAGLAGATWRG</sequence>
<dbReference type="SUPFAM" id="SSF53850">
    <property type="entry name" value="Periplasmic binding protein-like II"/>
    <property type="match status" value="1"/>
</dbReference>
<dbReference type="AlphaFoldDB" id="A0AB38TR28"/>
<name>A0AB38TR28_BURGA</name>
<reference evidence="3" key="1">
    <citation type="submission" date="2022-09" db="EMBL/GenBank/DDBJ databases">
        <title>Genomic of Burkholderia gladioli.</title>
        <authorList>
            <person name="Wu H."/>
        </authorList>
    </citation>
    <scope>NUCLEOTIDE SEQUENCE</scope>
    <source>
        <strain evidence="3">ZN-S4</strain>
    </source>
</reference>
<dbReference type="Proteomes" id="UP001059745">
    <property type="component" value="Chromosome 1"/>
</dbReference>
<protein>
    <submittedName>
        <fullName evidence="3">LysR substrate-binding domain-containing protein</fullName>
    </submittedName>
</protein>
<evidence type="ECO:0000256" key="1">
    <source>
        <dbReference type="ARBA" id="ARBA00009437"/>
    </source>
</evidence>
<dbReference type="Pfam" id="PF03466">
    <property type="entry name" value="LysR_substrate"/>
    <property type="match status" value="1"/>
</dbReference>